<dbReference type="Proteomes" id="UP000559027">
    <property type="component" value="Unassembled WGS sequence"/>
</dbReference>
<evidence type="ECO:0000313" key="3">
    <source>
        <dbReference type="Proteomes" id="UP000559027"/>
    </source>
</evidence>
<evidence type="ECO:0000313" key="2">
    <source>
        <dbReference type="EMBL" id="KAF5346085.1"/>
    </source>
</evidence>
<feature type="compositionally biased region" description="Basic residues" evidence="1">
    <location>
        <begin position="177"/>
        <end position="204"/>
    </location>
</feature>
<feature type="compositionally biased region" description="Basic residues" evidence="1">
    <location>
        <begin position="218"/>
        <end position="231"/>
    </location>
</feature>
<dbReference type="EMBL" id="JAACJO010000036">
    <property type="protein sequence ID" value="KAF5346085.1"/>
    <property type="molecule type" value="Genomic_DNA"/>
</dbReference>
<feature type="region of interest" description="Disordered" evidence="1">
    <location>
        <begin position="51"/>
        <end position="286"/>
    </location>
</feature>
<organism evidence="2 3">
    <name type="scientific">Leucocoprinus leucothites</name>
    <dbReference type="NCBI Taxonomy" id="201217"/>
    <lineage>
        <taxon>Eukaryota</taxon>
        <taxon>Fungi</taxon>
        <taxon>Dikarya</taxon>
        <taxon>Basidiomycota</taxon>
        <taxon>Agaricomycotina</taxon>
        <taxon>Agaricomycetes</taxon>
        <taxon>Agaricomycetidae</taxon>
        <taxon>Agaricales</taxon>
        <taxon>Agaricineae</taxon>
        <taxon>Agaricaceae</taxon>
        <taxon>Leucocoprinus</taxon>
    </lineage>
</organism>
<feature type="compositionally biased region" description="Basic and acidic residues" evidence="1">
    <location>
        <begin position="58"/>
        <end position="128"/>
    </location>
</feature>
<reference evidence="2 3" key="1">
    <citation type="journal article" date="2020" name="ISME J.">
        <title>Uncovering the hidden diversity of litter-decomposition mechanisms in mushroom-forming fungi.</title>
        <authorList>
            <person name="Floudas D."/>
            <person name="Bentzer J."/>
            <person name="Ahren D."/>
            <person name="Johansson T."/>
            <person name="Persson P."/>
            <person name="Tunlid A."/>
        </authorList>
    </citation>
    <scope>NUCLEOTIDE SEQUENCE [LARGE SCALE GENOMIC DNA]</scope>
    <source>
        <strain evidence="2 3">CBS 146.42</strain>
    </source>
</reference>
<feature type="compositionally biased region" description="Basic residues" evidence="1">
    <location>
        <begin position="239"/>
        <end position="249"/>
    </location>
</feature>
<feature type="compositionally biased region" description="Basic and acidic residues" evidence="1">
    <location>
        <begin position="250"/>
        <end position="263"/>
    </location>
</feature>
<gene>
    <name evidence="2" type="ORF">D9756_010820</name>
</gene>
<protein>
    <submittedName>
        <fullName evidence="2">Uncharacterized protein</fullName>
    </submittedName>
</protein>
<accession>A0A8H5CQM0</accession>
<feature type="compositionally biased region" description="Polar residues" evidence="1">
    <location>
        <begin position="157"/>
        <end position="166"/>
    </location>
</feature>
<evidence type="ECO:0000256" key="1">
    <source>
        <dbReference type="SAM" id="MobiDB-lite"/>
    </source>
</evidence>
<comment type="caution">
    <text evidence="2">The sequence shown here is derived from an EMBL/GenBank/DDBJ whole genome shotgun (WGS) entry which is preliminary data.</text>
</comment>
<feature type="compositionally biased region" description="Polar residues" evidence="1">
    <location>
        <begin position="129"/>
        <end position="142"/>
    </location>
</feature>
<proteinExistence type="predicted"/>
<sequence>MCDLVAYVKKRRRSIDSDLEDCDRRSYGRDKGYVSRGSSRTDALTDFRADVSEEEAENRDSHHYAKPVLHDDAHLKGRDRRAYDERGPRHQDYNHSRAYKEDRRKSDRYVSEDTSYRHGRDRARHISESRGSSPDQGTYVNQESRRHRHRLTGDEPGSSTRPNNPSEHGGSRSERFSKHHHKAEWRGRSLSRSRSTHSKSRHSSSRSSSASFEDSHRYSRKRRRHRSRSKSVSRDRKEGKSRKHKRSSSRRKETDRERSESKRSVLTGKKIKLKVKKDRGDDERDAKRQELLKFLNSAYE</sequence>
<dbReference type="AlphaFoldDB" id="A0A8H5CQM0"/>
<name>A0A8H5CQM0_9AGAR</name>
<dbReference type="OrthoDB" id="8964048at2759"/>
<keyword evidence="3" id="KW-1185">Reference proteome</keyword>